<proteinExistence type="predicted"/>
<comment type="caution">
    <text evidence="2">The sequence shown here is derived from an EMBL/GenBank/DDBJ whole genome shotgun (WGS) entry which is preliminary data.</text>
</comment>
<evidence type="ECO:0000313" key="2">
    <source>
        <dbReference type="EMBL" id="RJF71409.1"/>
    </source>
</evidence>
<keyword evidence="1" id="KW-0732">Signal</keyword>
<sequence>MRKKNMKKLLIPALACALLLASCGNGTSTTTPTTPNTPTTPTTGVGIQTMTGMASLKDTAVTGLKFWGGSLSSAGAGGLLPANIMVDAAGNYTAVLVDPASNMTAPISAAIFSSCPGTTFSDSSARITHGYFISGATVLAANVAVPISDWLVWADRPVTVSGSCSTPTGGAGSIIYQQSTKLSLVQGWNLMRVTMSGDANTSTTTFATSPANGTATVNVNLSVDPINNSPM</sequence>
<dbReference type="PROSITE" id="PS51257">
    <property type="entry name" value="PROKAR_LIPOPROTEIN"/>
    <property type="match status" value="1"/>
</dbReference>
<dbReference type="EMBL" id="QYUJ01000014">
    <property type="protein sequence ID" value="RJF71409.1"/>
    <property type="molecule type" value="Genomic_DNA"/>
</dbReference>
<organism evidence="2 3">
    <name type="scientific">Deinococcus cavernae</name>
    <dbReference type="NCBI Taxonomy" id="2320857"/>
    <lineage>
        <taxon>Bacteria</taxon>
        <taxon>Thermotogati</taxon>
        <taxon>Deinococcota</taxon>
        <taxon>Deinococci</taxon>
        <taxon>Deinococcales</taxon>
        <taxon>Deinococcaceae</taxon>
        <taxon>Deinococcus</taxon>
    </lineage>
</organism>
<evidence type="ECO:0000256" key="1">
    <source>
        <dbReference type="SAM" id="SignalP"/>
    </source>
</evidence>
<dbReference type="AlphaFoldDB" id="A0A418V5S1"/>
<dbReference type="Proteomes" id="UP000286287">
    <property type="component" value="Unassembled WGS sequence"/>
</dbReference>
<protein>
    <submittedName>
        <fullName evidence="2">Uncharacterized protein</fullName>
    </submittedName>
</protein>
<reference evidence="2 3" key="1">
    <citation type="submission" date="2018-09" db="EMBL/GenBank/DDBJ databases">
        <authorList>
            <person name="Zhu H."/>
        </authorList>
    </citation>
    <scope>NUCLEOTIDE SEQUENCE [LARGE SCALE GENOMIC DNA]</scope>
    <source>
        <strain evidence="2 3">K2S05-167</strain>
    </source>
</reference>
<name>A0A418V5S1_9DEIO</name>
<feature type="signal peptide" evidence="1">
    <location>
        <begin position="1"/>
        <end position="27"/>
    </location>
</feature>
<gene>
    <name evidence="2" type="ORF">D3875_07325</name>
</gene>
<feature type="chain" id="PRO_5019530831" evidence="1">
    <location>
        <begin position="28"/>
        <end position="231"/>
    </location>
</feature>
<accession>A0A418V5S1</accession>
<evidence type="ECO:0000313" key="3">
    <source>
        <dbReference type="Proteomes" id="UP000286287"/>
    </source>
</evidence>
<keyword evidence="3" id="KW-1185">Reference proteome</keyword>